<reference evidence="15" key="1">
    <citation type="journal article" date="2021" name="Mol. Ecol. Resour.">
        <title>Apolygus lucorum genome provides insights into omnivorousness and mesophyll feeding.</title>
        <authorList>
            <person name="Liu Y."/>
            <person name="Liu H."/>
            <person name="Wang H."/>
            <person name="Huang T."/>
            <person name="Liu B."/>
            <person name="Yang B."/>
            <person name="Yin L."/>
            <person name="Li B."/>
            <person name="Zhang Y."/>
            <person name="Zhang S."/>
            <person name="Jiang F."/>
            <person name="Zhang X."/>
            <person name="Ren Y."/>
            <person name="Wang B."/>
            <person name="Wang S."/>
            <person name="Lu Y."/>
            <person name="Wu K."/>
            <person name="Fan W."/>
            <person name="Wang G."/>
        </authorList>
    </citation>
    <scope>NUCLEOTIDE SEQUENCE</scope>
    <source>
        <strain evidence="15">12Hb</strain>
    </source>
</reference>
<evidence type="ECO:0000256" key="9">
    <source>
        <dbReference type="ARBA" id="ARBA00022737"/>
    </source>
</evidence>
<evidence type="ECO:0000256" key="1">
    <source>
        <dbReference type="ARBA" id="ARBA00004370"/>
    </source>
</evidence>
<comment type="subcellular location">
    <subcellularLocation>
        <location evidence="2">Cytoplasm</location>
    </subcellularLocation>
    <subcellularLocation>
        <location evidence="3">Golgi apparatus</location>
    </subcellularLocation>
    <subcellularLocation>
        <location evidence="1">Membrane</location>
    </subcellularLocation>
    <subcellularLocation>
        <location evidence="4">Secreted</location>
    </subcellularLocation>
</comment>
<feature type="region of interest" description="Disordered" evidence="12">
    <location>
        <begin position="190"/>
        <end position="228"/>
    </location>
</feature>
<dbReference type="GO" id="GO:0005794">
    <property type="term" value="C:Golgi apparatus"/>
    <property type="evidence" value="ECO:0007669"/>
    <property type="project" value="UniProtKB-SubCell"/>
</dbReference>
<dbReference type="GO" id="GO:0070062">
    <property type="term" value="C:extracellular exosome"/>
    <property type="evidence" value="ECO:0007669"/>
    <property type="project" value="TreeGrafter"/>
</dbReference>
<keyword evidence="11" id="KW-0472">Membrane</keyword>
<dbReference type="Pfam" id="PF25434">
    <property type="entry name" value="NUCB1_N"/>
    <property type="match status" value="1"/>
</dbReference>
<comment type="caution">
    <text evidence="15">The sequence shown here is derived from an EMBL/GenBank/DDBJ whole genome shotgun (WGS) entry which is preliminary data.</text>
</comment>
<evidence type="ECO:0000256" key="5">
    <source>
        <dbReference type="ARBA" id="ARBA00022490"/>
    </source>
</evidence>
<evidence type="ECO:0000256" key="11">
    <source>
        <dbReference type="ARBA" id="ARBA00023136"/>
    </source>
</evidence>
<feature type="region of interest" description="Disordered" evidence="12">
    <location>
        <begin position="129"/>
        <end position="149"/>
    </location>
</feature>
<evidence type="ECO:0000256" key="7">
    <source>
        <dbReference type="ARBA" id="ARBA00022553"/>
    </source>
</evidence>
<accession>A0A8S9WXH9</accession>
<dbReference type="AlphaFoldDB" id="A0A8S9WXH9"/>
<dbReference type="GO" id="GO:0016020">
    <property type="term" value="C:membrane"/>
    <property type="evidence" value="ECO:0007669"/>
    <property type="project" value="UniProtKB-SubCell"/>
</dbReference>
<feature type="compositionally biased region" description="Basic and acidic residues" evidence="12">
    <location>
        <begin position="129"/>
        <end position="148"/>
    </location>
</feature>
<dbReference type="GO" id="GO:0005793">
    <property type="term" value="C:endoplasmic reticulum-Golgi intermediate compartment"/>
    <property type="evidence" value="ECO:0007669"/>
    <property type="project" value="TreeGrafter"/>
</dbReference>
<name>A0A8S9WXH9_APOLU</name>
<evidence type="ECO:0000256" key="3">
    <source>
        <dbReference type="ARBA" id="ARBA00004555"/>
    </source>
</evidence>
<keyword evidence="16" id="KW-1185">Reference proteome</keyword>
<keyword evidence="7" id="KW-0597">Phosphoprotein</keyword>
<dbReference type="InterPro" id="IPR040250">
    <property type="entry name" value="Nucleobindin"/>
</dbReference>
<keyword evidence="8 13" id="KW-0732">Signal</keyword>
<keyword evidence="6" id="KW-0964">Secreted</keyword>
<organism evidence="15 16">
    <name type="scientific">Apolygus lucorum</name>
    <name type="common">Small green plant bug</name>
    <name type="synonym">Lygocoris lucorum</name>
    <dbReference type="NCBI Taxonomy" id="248454"/>
    <lineage>
        <taxon>Eukaryota</taxon>
        <taxon>Metazoa</taxon>
        <taxon>Ecdysozoa</taxon>
        <taxon>Arthropoda</taxon>
        <taxon>Hexapoda</taxon>
        <taxon>Insecta</taxon>
        <taxon>Pterygota</taxon>
        <taxon>Neoptera</taxon>
        <taxon>Paraneoptera</taxon>
        <taxon>Hemiptera</taxon>
        <taxon>Heteroptera</taxon>
        <taxon>Panheteroptera</taxon>
        <taxon>Cimicomorpha</taxon>
        <taxon>Miridae</taxon>
        <taxon>Mirini</taxon>
        <taxon>Apolygus</taxon>
    </lineage>
</organism>
<dbReference type="EMBL" id="WIXP02000012">
    <property type="protein sequence ID" value="KAF6201640.1"/>
    <property type="molecule type" value="Genomic_DNA"/>
</dbReference>
<feature type="chain" id="PRO_5035726095" description="NUCB1-like N-terminal domain-containing protein" evidence="13">
    <location>
        <begin position="23"/>
        <end position="254"/>
    </location>
</feature>
<dbReference type="GO" id="GO:0005509">
    <property type="term" value="F:calcium ion binding"/>
    <property type="evidence" value="ECO:0007669"/>
    <property type="project" value="TreeGrafter"/>
</dbReference>
<dbReference type="PANTHER" id="PTHR19237:SF20">
    <property type="entry name" value="NUCLEOBINDIN 1"/>
    <property type="match status" value="1"/>
</dbReference>
<evidence type="ECO:0000313" key="15">
    <source>
        <dbReference type="EMBL" id="KAF6201640.1"/>
    </source>
</evidence>
<sequence>MGRFSSSRWSSVLFLVVIGVRQIVGPPAVVKQPPANQTVPEHPDNLEKPDDDLETRYNLEYNRYLKEVVDALESDPEFRRKLETAEEVDFRNGKVAAELEYVNHHVRTKLDELKRTELTRLRDLMKMQEERKKAEEDPDHHGHLDHSNPHTFEVQDLQMLMNKVRKDLEEVDESRRKEFKEYEMQKEFEKEQKMKEMDEEHKKEYLKELEEEKKKAQHHDPVHHPGSQAQLEEVWEKTDHMSQKFDPKAFFYLH</sequence>
<keyword evidence="9" id="KW-0677">Repeat</keyword>
<gene>
    <name evidence="15" type="ORF">GE061_004033</name>
</gene>
<feature type="domain" description="NUCB1-like N-terminal" evidence="14">
    <location>
        <begin position="31"/>
        <end position="164"/>
    </location>
</feature>
<feature type="compositionally biased region" description="Basic and acidic residues" evidence="12">
    <location>
        <begin position="190"/>
        <end position="223"/>
    </location>
</feature>
<dbReference type="PANTHER" id="PTHR19237">
    <property type="entry name" value="NUCLEOBINDIN"/>
    <property type="match status" value="1"/>
</dbReference>
<proteinExistence type="predicted"/>
<evidence type="ECO:0000256" key="6">
    <source>
        <dbReference type="ARBA" id="ARBA00022525"/>
    </source>
</evidence>
<feature type="region of interest" description="Disordered" evidence="12">
    <location>
        <begin position="31"/>
        <end position="51"/>
    </location>
</feature>
<evidence type="ECO:0000256" key="12">
    <source>
        <dbReference type="SAM" id="MobiDB-lite"/>
    </source>
</evidence>
<evidence type="ECO:0000256" key="2">
    <source>
        <dbReference type="ARBA" id="ARBA00004496"/>
    </source>
</evidence>
<keyword evidence="5" id="KW-0963">Cytoplasm</keyword>
<feature type="signal peptide" evidence="13">
    <location>
        <begin position="1"/>
        <end position="22"/>
    </location>
</feature>
<evidence type="ECO:0000256" key="10">
    <source>
        <dbReference type="ARBA" id="ARBA00023034"/>
    </source>
</evidence>
<evidence type="ECO:0000256" key="4">
    <source>
        <dbReference type="ARBA" id="ARBA00004613"/>
    </source>
</evidence>
<feature type="non-terminal residue" evidence="15">
    <location>
        <position position="1"/>
    </location>
</feature>
<dbReference type="InterPro" id="IPR057576">
    <property type="entry name" value="NUCB1_N"/>
</dbReference>
<dbReference type="OrthoDB" id="5982823at2759"/>
<evidence type="ECO:0000256" key="8">
    <source>
        <dbReference type="ARBA" id="ARBA00022729"/>
    </source>
</evidence>
<dbReference type="Proteomes" id="UP000466442">
    <property type="component" value="Linkage Group LG12"/>
</dbReference>
<keyword evidence="10" id="KW-0333">Golgi apparatus</keyword>
<evidence type="ECO:0000256" key="13">
    <source>
        <dbReference type="SAM" id="SignalP"/>
    </source>
</evidence>
<protein>
    <recommendedName>
        <fullName evidence="14">NUCB1-like N-terminal domain-containing protein</fullName>
    </recommendedName>
</protein>
<evidence type="ECO:0000313" key="16">
    <source>
        <dbReference type="Proteomes" id="UP000466442"/>
    </source>
</evidence>
<evidence type="ECO:0000259" key="14">
    <source>
        <dbReference type="Pfam" id="PF25434"/>
    </source>
</evidence>